<sequence length="168" mass="17483">MGLFRRTPRPAAPPAAPRTPPPPVGGVAPLTDDEVRWCELQMETARVLAQHLAGDDGDLPSLEALDTVLFSGLDADGRIATGQLVTAVGTAFGEHVRRSTGLAWVVATDEHGTELALHADPGHVLVHPSDAVGKRLRAGEPGVLPDLHAQLTAGVLDARARAGRAPVS</sequence>
<feature type="region of interest" description="Disordered" evidence="1">
    <location>
        <begin position="1"/>
        <end position="30"/>
    </location>
</feature>
<keyword evidence="4" id="KW-1185">Reference proteome</keyword>
<accession>A0A3N1HMR9</accession>
<dbReference type="RefSeq" id="WP_148058033.1">
    <property type="nucleotide sequence ID" value="NZ_RJKN01000003.1"/>
</dbReference>
<dbReference type="OrthoDB" id="5185238at2"/>
<dbReference type="Proteomes" id="UP000276232">
    <property type="component" value="Unassembled WGS sequence"/>
</dbReference>
<dbReference type="Pfam" id="PF12713">
    <property type="entry name" value="DUF3806"/>
    <property type="match status" value="1"/>
</dbReference>
<organism evidence="3 4">
    <name type="scientific">Pseudokineococcus lusitanus</name>
    <dbReference type="NCBI Taxonomy" id="763993"/>
    <lineage>
        <taxon>Bacteria</taxon>
        <taxon>Bacillati</taxon>
        <taxon>Actinomycetota</taxon>
        <taxon>Actinomycetes</taxon>
        <taxon>Kineosporiales</taxon>
        <taxon>Kineosporiaceae</taxon>
        <taxon>Pseudokineococcus</taxon>
    </lineage>
</organism>
<evidence type="ECO:0000313" key="4">
    <source>
        <dbReference type="Proteomes" id="UP000276232"/>
    </source>
</evidence>
<gene>
    <name evidence="3" type="ORF">EDC03_1413</name>
</gene>
<dbReference type="InterPro" id="IPR024266">
    <property type="entry name" value="DUF3806"/>
</dbReference>
<feature type="compositionally biased region" description="Pro residues" evidence="1">
    <location>
        <begin position="10"/>
        <end position="24"/>
    </location>
</feature>
<evidence type="ECO:0000259" key="2">
    <source>
        <dbReference type="Pfam" id="PF12713"/>
    </source>
</evidence>
<evidence type="ECO:0000313" key="3">
    <source>
        <dbReference type="EMBL" id="ROP43817.1"/>
    </source>
</evidence>
<reference evidence="3 4" key="1">
    <citation type="journal article" date="2015" name="Stand. Genomic Sci.">
        <title>Genomic Encyclopedia of Bacterial and Archaeal Type Strains, Phase III: the genomes of soil and plant-associated and newly described type strains.</title>
        <authorList>
            <person name="Whitman W.B."/>
            <person name="Woyke T."/>
            <person name="Klenk H.P."/>
            <person name="Zhou Y."/>
            <person name="Lilburn T.G."/>
            <person name="Beck B.J."/>
            <person name="De Vos P."/>
            <person name="Vandamme P."/>
            <person name="Eisen J.A."/>
            <person name="Garrity G."/>
            <person name="Hugenholtz P."/>
            <person name="Kyrpides N.C."/>
        </authorList>
    </citation>
    <scope>NUCLEOTIDE SEQUENCE [LARGE SCALE GENOMIC DNA]</scope>
    <source>
        <strain evidence="3 4">CECT 7306</strain>
    </source>
</reference>
<dbReference type="InParanoid" id="A0A3N1HMR9"/>
<protein>
    <submittedName>
        <fullName evidence="3">Uncharacterized protein DUF3806</fullName>
    </submittedName>
</protein>
<name>A0A3N1HMR9_9ACTN</name>
<comment type="caution">
    <text evidence="3">The sequence shown here is derived from an EMBL/GenBank/DDBJ whole genome shotgun (WGS) entry which is preliminary data.</text>
</comment>
<feature type="domain" description="DUF3806" evidence="2">
    <location>
        <begin position="85"/>
        <end position="141"/>
    </location>
</feature>
<proteinExistence type="predicted"/>
<evidence type="ECO:0000256" key="1">
    <source>
        <dbReference type="SAM" id="MobiDB-lite"/>
    </source>
</evidence>
<dbReference type="EMBL" id="RJKN01000003">
    <property type="protein sequence ID" value="ROP43817.1"/>
    <property type="molecule type" value="Genomic_DNA"/>
</dbReference>
<dbReference type="AlphaFoldDB" id="A0A3N1HMR9"/>